<dbReference type="InterPro" id="IPR058240">
    <property type="entry name" value="rSAM_sf"/>
</dbReference>
<dbReference type="GO" id="GO:0046872">
    <property type="term" value="F:metal ion binding"/>
    <property type="evidence" value="ECO:0007669"/>
    <property type="project" value="UniProtKB-KW"/>
</dbReference>
<dbReference type="PANTHER" id="PTHR42836:SF1">
    <property type="entry name" value="7-CARBOXY-7-DEAZAGUANINE SYNTHASE"/>
    <property type="match status" value="1"/>
</dbReference>
<accession>A0A562WSE0</accession>
<proteinExistence type="predicted"/>
<name>A0A562WSE0_9BACT</name>
<dbReference type="PROSITE" id="PS01305">
    <property type="entry name" value="MOAA_NIFB_PQQE"/>
    <property type="match status" value="1"/>
</dbReference>
<dbReference type="GO" id="GO:0003824">
    <property type="term" value="F:catalytic activity"/>
    <property type="evidence" value="ECO:0007669"/>
    <property type="project" value="InterPro"/>
</dbReference>
<dbReference type="PANTHER" id="PTHR42836">
    <property type="entry name" value="7-CARBOXY-7-DEAZAGUANINE SYNTHASE"/>
    <property type="match status" value="1"/>
</dbReference>
<dbReference type="SUPFAM" id="SSF102114">
    <property type="entry name" value="Radical SAM enzymes"/>
    <property type="match status" value="1"/>
</dbReference>
<dbReference type="Gene3D" id="3.20.20.70">
    <property type="entry name" value="Aldolase class I"/>
    <property type="match status" value="1"/>
</dbReference>
<protein>
    <submittedName>
        <fullName evidence="8">4Fe-4S single cluster protein</fullName>
    </submittedName>
</protein>
<evidence type="ECO:0000259" key="7">
    <source>
        <dbReference type="Pfam" id="PF04055"/>
    </source>
</evidence>
<evidence type="ECO:0000256" key="3">
    <source>
        <dbReference type="ARBA" id="ARBA00022691"/>
    </source>
</evidence>
<feature type="domain" description="Radical SAM core" evidence="7">
    <location>
        <begin position="10"/>
        <end position="121"/>
    </location>
</feature>
<dbReference type="EMBL" id="VLLN01000002">
    <property type="protein sequence ID" value="TWJ33045.1"/>
    <property type="molecule type" value="Genomic_DNA"/>
</dbReference>
<comment type="caution">
    <text evidence="8">The sequence shown here is derived from an EMBL/GenBank/DDBJ whole genome shotgun (WGS) entry which is preliminary data.</text>
</comment>
<keyword evidence="5" id="KW-0408">Iron</keyword>
<organism evidence="8 9">
    <name type="scientific">Geobacter argillaceus</name>
    <dbReference type="NCBI Taxonomy" id="345631"/>
    <lineage>
        <taxon>Bacteria</taxon>
        <taxon>Pseudomonadati</taxon>
        <taxon>Thermodesulfobacteriota</taxon>
        <taxon>Desulfuromonadia</taxon>
        <taxon>Geobacterales</taxon>
        <taxon>Geobacteraceae</taxon>
        <taxon>Geobacter</taxon>
    </lineage>
</organism>
<sequence length="312" mass="35588">MRPLGFFEWVVIDNCNLRCPYCVNKGEYSHKNSLKMLYRPGAEIVVAQKLVDVSQEFEKVIVNLTGGEPTVAVRIEEAVRLLAAAGNIEIRLITNLRAVDRFRRIAPYVSQVGVSLHVALRSEREINNIISVVNEYKQKLPVTISQVDNGLTSKDLAELARIQNETGLTIQYQTFIPPWTDNGKVVDGEKISSASFNRSLGKRCTLGYFYFLIEANGTLKYDLWCTTRKTGNNVSLVEEGFPGISHYLLRDMKKCPNKSCGCNYNYFFHDLYLQECQKKGYSQREIFLGENERTLSKFKRLVTKVKTRFRAG</sequence>
<dbReference type="SFLD" id="SFLDS00029">
    <property type="entry name" value="Radical_SAM"/>
    <property type="match status" value="1"/>
</dbReference>
<keyword evidence="2" id="KW-0004">4Fe-4S</keyword>
<keyword evidence="4" id="KW-0479">Metal-binding</keyword>
<evidence type="ECO:0000256" key="6">
    <source>
        <dbReference type="ARBA" id="ARBA00023014"/>
    </source>
</evidence>
<evidence type="ECO:0000313" key="9">
    <source>
        <dbReference type="Proteomes" id="UP000319449"/>
    </source>
</evidence>
<evidence type="ECO:0000256" key="2">
    <source>
        <dbReference type="ARBA" id="ARBA00022485"/>
    </source>
</evidence>
<evidence type="ECO:0000256" key="4">
    <source>
        <dbReference type="ARBA" id="ARBA00022723"/>
    </source>
</evidence>
<evidence type="ECO:0000313" key="8">
    <source>
        <dbReference type="EMBL" id="TWJ33045.1"/>
    </source>
</evidence>
<keyword evidence="9" id="KW-1185">Reference proteome</keyword>
<keyword evidence="6" id="KW-0411">Iron-sulfur</keyword>
<evidence type="ECO:0000256" key="5">
    <source>
        <dbReference type="ARBA" id="ARBA00023004"/>
    </source>
</evidence>
<gene>
    <name evidence="8" type="ORF">JN12_00456</name>
</gene>
<reference evidence="8 9" key="1">
    <citation type="submission" date="2019-07" db="EMBL/GenBank/DDBJ databases">
        <title>Genomic Encyclopedia of Archaeal and Bacterial Type Strains, Phase II (KMG-II): from individual species to whole genera.</title>
        <authorList>
            <person name="Goeker M."/>
        </authorList>
    </citation>
    <scope>NUCLEOTIDE SEQUENCE [LARGE SCALE GENOMIC DNA]</scope>
    <source>
        <strain evidence="8 9">ATCC BAA-1139</strain>
    </source>
</reference>
<dbReference type="CDD" id="cd01335">
    <property type="entry name" value="Radical_SAM"/>
    <property type="match status" value="1"/>
</dbReference>
<dbReference type="Proteomes" id="UP000319449">
    <property type="component" value="Unassembled WGS sequence"/>
</dbReference>
<dbReference type="InterPro" id="IPR007197">
    <property type="entry name" value="rSAM"/>
</dbReference>
<keyword evidence="3" id="KW-0949">S-adenosyl-L-methionine</keyword>
<dbReference type="GO" id="GO:0051539">
    <property type="term" value="F:4 iron, 4 sulfur cluster binding"/>
    <property type="evidence" value="ECO:0007669"/>
    <property type="project" value="UniProtKB-KW"/>
</dbReference>
<dbReference type="RefSeq" id="WP_145017673.1">
    <property type="nucleotide sequence ID" value="NZ_VLLN01000002.1"/>
</dbReference>
<evidence type="ECO:0000256" key="1">
    <source>
        <dbReference type="ARBA" id="ARBA00001966"/>
    </source>
</evidence>
<comment type="cofactor">
    <cofactor evidence="1">
        <name>[4Fe-4S] cluster</name>
        <dbReference type="ChEBI" id="CHEBI:49883"/>
    </cofactor>
</comment>
<dbReference type="InterPro" id="IPR000385">
    <property type="entry name" value="MoaA_NifB_PqqE_Fe-S-bd_CS"/>
</dbReference>
<dbReference type="Pfam" id="PF04055">
    <property type="entry name" value="Radical_SAM"/>
    <property type="match status" value="1"/>
</dbReference>
<dbReference type="InterPro" id="IPR013785">
    <property type="entry name" value="Aldolase_TIM"/>
</dbReference>
<dbReference type="OrthoDB" id="9763993at2"/>
<dbReference type="AlphaFoldDB" id="A0A562WSE0"/>